<proteinExistence type="predicted"/>
<evidence type="ECO:0000313" key="2">
    <source>
        <dbReference type="Proteomes" id="UP001230504"/>
    </source>
</evidence>
<accession>A0AAD8Q0A9</accession>
<evidence type="ECO:0000313" key="1">
    <source>
        <dbReference type="EMBL" id="KAK1590382.1"/>
    </source>
</evidence>
<dbReference type="GeneID" id="85444312"/>
<gene>
    <name evidence="1" type="ORF">LY79DRAFT_580089</name>
</gene>
<name>A0AAD8Q0A9_9PEZI</name>
<dbReference type="EMBL" id="JAHLJV010000032">
    <property type="protein sequence ID" value="KAK1590382.1"/>
    <property type="molecule type" value="Genomic_DNA"/>
</dbReference>
<dbReference type="AlphaFoldDB" id="A0AAD8Q0A9"/>
<sequence length="203" mass="21480">MSSTTPNHLAEVAATVAGLAIAPAHQSPVPGGSKCYSSSAGGFGGYDVTLIPSVGTCKGVAVDGVKTILAAFPGRARVIRVKVKFTSAACWWQTGFAPDSWFNTSPVKANETDLLRGYKRLTQAGKQLLIPRPIMYSGIASEKPCRAYAALVGLPEKFSARVDTQVPGEHQKLGSRLARQSLIDCNPVPLLCTLRQLPSLDAQ</sequence>
<organism evidence="1 2">
    <name type="scientific">Colletotrichum navitas</name>
    <dbReference type="NCBI Taxonomy" id="681940"/>
    <lineage>
        <taxon>Eukaryota</taxon>
        <taxon>Fungi</taxon>
        <taxon>Dikarya</taxon>
        <taxon>Ascomycota</taxon>
        <taxon>Pezizomycotina</taxon>
        <taxon>Sordariomycetes</taxon>
        <taxon>Hypocreomycetidae</taxon>
        <taxon>Glomerellales</taxon>
        <taxon>Glomerellaceae</taxon>
        <taxon>Colletotrichum</taxon>
        <taxon>Colletotrichum graminicola species complex</taxon>
    </lineage>
</organism>
<dbReference type="Proteomes" id="UP001230504">
    <property type="component" value="Unassembled WGS sequence"/>
</dbReference>
<dbReference type="RefSeq" id="XP_060413876.1">
    <property type="nucleotide sequence ID" value="XM_060560072.1"/>
</dbReference>
<protein>
    <submittedName>
        <fullName evidence="1">Uncharacterized protein</fullName>
    </submittedName>
</protein>
<comment type="caution">
    <text evidence="1">The sequence shown here is derived from an EMBL/GenBank/DDBJ whole genome shotgun (WGS) entry which is preliminary data.</text>
</comment>
<keyword evidence="2" id="KW-1185">Reference proteome</keyword>
<reference evidence="1" key="1">
    <citation type="submission" date="2021-06" db="EMBL/GenBank/DDBJ databases">
        <title>Comparative genomics, transcriptomics and evolutionary studies reveal genomic signatures of adaptation to plant cell wall in hemibiotrophic fungi.</title>
        <authorList>
            <consortium name="DOE Joint Genome Institute"/>
            <person name="Baroncelli R."/>
            <person name="Diaz J.F."/>
            <person name="Benocci T."/>
            <person name="Peng M."/>
            <person name="Battaglia E."/>
            <person name="Haridas S."/>
            <person name="Andreopoulos W."/>
            <person name="Labutti K."/>
            <person name="Pangilinan J."/>
            <person name="Floch G.L."/>
            <person name="Makela M.R."/>
            <person name="Henrissat B."/>
            <person name="Grigoriev I.V."/>
            <person name="Crouch J.A."/>
            <person name="De Vries R.P."/>
            <person name="Sukno S.A."/>
            <person name="Thon M.R."/>
        </authorList>
    </citation>
    <scope>NUCLEOTIDE SEQUENCE</scope>
    <source>
        <strain evidence="1">CBS 125086</strain>
    </source>
</reference>